<dbReference type="AlphaFoldDB" id="A0A849JZ85"/>
<reference evidence="3 4" key="1">
    <citation type="submission" date="2020-05" db="EMBL/GenBank/DDBJ databases">
        <title>Genome sequence of Isoptericola sp. JC619 isolated from Chilika lagoon, India.</title>
        <authorList>
            <person name="Kumar D."/>
            <person name="Appam K."/>
            <person name="Gandham S."/>
            <person name="Uppada J."/>
            <person name="Sasikala C."/>
            <person name="Venkata Ramana C."/>
        </authorList>
    </citation>
    <scope>NUCLEOTIDE SEQUENCE [LARGE SCALE GENOMIC DNA]</scope>
    <source>
        <strain evidence="3 4">JC619</strain>
    </source>
</reference>
<evidence type="ECO:0000256" key="1">
    <source>
        <dbReference type="SAM" id="MobiDB-lite"/>
    </source>
</evidence>
<sequence>MTEQRPSPAEVASLPTSSQRPAPADAQDRHIHGRAVILQALALGACAGAVLSLWNSSLPWRGLVNVALQAAILGAIVAATAHRQRRTLTWPRHARRTTLVGITGTGVLYVAIATSVYLGGAAAPTAWVSVGIGAVVALPGVVAGVLIARDRR</sequence>
<dbReference type="RefSeq" id="WP_171248120.1">
    <property type="nucleotide sequence ID" value="NZ_JABFAJ010000024.1"/>
</dbReference>
<feature type="transmembrane region" description="Helical" evidence="2">
    <location>
        <begin position="35"/>
        <end position="54"/>
    </location>
</feature>
<evidence type="ECO:0000313" key="4">
    <source>
        <dbReference type="Proteomes" id="UP000557204"/>
    </source>
</evidence>
<gene>
    <name evidence="3" type="ORF">HLI28_13715</name>
</gene>
<feature type="transmembrane region" description="Helical" evidence="2">
    <location>
        <begin position="60"/>
        <end position="79"/>
    </location>
</feature>
<evidence type="ECO:0000313" key="3">
    <source>
        <dbReference type="EMBL" id="NNU28592.1"/>
    </source>
</evidence>
<dbReference type="EMBL" id="JABFAJ010000024">
    <property type="protein sequence ID" value="NNU28592.1"/>
    <property type="molecule type" value="Genomic_DNA"/>
</dbReference>
<evidence type="ECO:0008006" key="5">
    <source>
        <dbReference type="Google" id="ProtNLM"/>
    </source>
</evidence>
<keyword evidence="4" id="KW-1185">Reference proteome</keyword>
<dbReference type="Proteomes" id="UP000557204">
    <property type="component" value="Unassembled WGS sequence"/>
</dbReference>
<proteinExistence type="predicted"/>
<evidence type="ECO:0000256" key="2">
    <source>
        <dbReference type="SAM" id="Phobius"/>
    </source>
</evidence>
<feature type="transmembrane region" description="Helical" evidence="2">
    <location>
        <begin position="99"/>
        <end position="120"/>
    </location>
</feature>
<organism evidence="3 4">
    <name type="scientific">Isoptericola sediminis</name>
    <dbReference type="NCBI Taxonomy" id="2733572"/>
    <lineage>
        <taxon>Bacteria</taxon>
        <taxon>Bacillati</taxon>
        <taxon>Actinomycetota</taxon>
        <taxon>Actinomycetes</taxon>
        <taxon>Micrococcales</taxon>
        <taxon>Promicromonosporaceae</taxon>
        <taxon>Isoptericola</taxon>
    </lineage>
</organism>
<feature type="transmembrane region" description="Helical" evidence="2">
    <location>
        <begin position="126"/>
        <end position="148"/>
    </location>
</feature>
<feature type="region of interest" description="Disordered" evidence="1">
    <location>
        <begin position="1"/>
        <end position="26"/>
    </location>
</feature>
<accession>A0A849JZ85</accession>
<keyword evidence="2" id="KW-0472">Membrane</keyword>
<keyword evidence="2" id="KW-0812">Transmembrane</keyword>
<comment type="caution">
    <text evidence="3">The sequence shown here is derived from an EMBL/GenBank/DDBJ whole genome shotgun (WGS) entry which is preliminary data.</text>
</comment>
<protein>
    <recommendedName>
        <fullName evidence="5">Transmembrane protein</fullName>
    </recommendedName>
</protein>
<keyword evidence="2" id="KW-1133">Transmembrane helix</keyword>
<name>A0A849JZ85_9MICO</name>